<gene>
    <name evidence="2" type="ORF">M378DRAFT_18032</name>
</gene>
<evidence type="ECO:0000313" key="2">
    <source>
        <dbReference type="EMBL" id="KIL55351.1"/>
    </source>
</evidence>
<keyword evidence="3" id="KW-1185">Reference proteome</keyword>
<dbReference type="Proteomes" id="UP000054549">
    <property type="component" value="Unassembled WGS sequence"/>
</dbReference>
<dbReference type="AlphaFoldDB" id="A0A0C2WFH1"/>
<evidence type="ECO:0000313" key="3">
    <source>
        <dbReference type="Proteomes" id="UP000054549"/>
    </source>
</evidence>
<organism evidence="2 3">
    <name type="scientific">Amanita muscaria (strain Koide BX008)</name>
    <dbReference type="NCBI Taxonomy" id="946122"/>
    <lineage>
        <taxon>Eukaryota</taxon>
        <taxon>Fungi</taxon>
        <taxon>Dikarya</taxon>
        <taxon>Basidiomycota</taxon>
        <taxon>Agaricomycotina</taxon>
        <taxon>Agaricomycetes</taxon>
        <taxon>Agaricomycetidae</taxon>
        <taxon>Agaricales</taxon>
        <taxon>Pluteineae</taxon>
        <taxon>Amanitaceae</taxon>
        <taxon>Amanita</taxon>
    </lineage>
</organism>
<name>A0A0C2WFH1_AMAMK</name>
<feature type="compositionally biased region" description="Basic and acidic residues" evidence="1">
    <location>
        <begin position="75"/>
        <end position="86"/>
    </location>
</feature>
<evidence type="ECO:0000256" key="1">
    <source>
        <dbReference type="SAM" id="MobiDB-lite"/>
    </source>
</evidence>
<reference evidence="2 3" key="1">
    <citation type="submission" date="2014-04" db="EMBL/GenBank/DDBJ databases">
        <title>Evolutionary Origins and Diversification of the Mycorrhizal Mutualists.</title>
        <authorList>
            <consortium name="DOE Joint Genome Institute"/>
            <consortium name="Mycorrhizal Genomics Consortium"/>
            <person name="Kohler A."/>
            <person name="Kuo A."/>
            <person name="Nagy L.G."/>
            <person name="Floudas D."/>
            <person name="Copeland A."/>
            <person name="Barry K.W."/>
            <person name="Cichocki N."/>
            <person name="Veneault-Fourrey C."/>
            <person name="LaButti K."/>
            <person name="Lindquist E.A."/>
            <person name="Lipzen A."/>
            <person name="Lundell T."/>
            <person name="Morin E."/>
            <person name="Murat C."/>
            <person name="Riley R."/>
            <person name="Ohm R."/>
            <person name="Sun H."/>
            <person name="Tunlid A."/>
            <person name="Henrissat B."/>
            <person name="Grigoriev I.V."/>
            <person name="Hibbett D.S."/>
            <person name="Martin F."/>
        </authorList>
    </citation>
    <scope>NUCLEOTIDE SEQUENCE [LARGE SCALE GENOMIC DNA]</scope>
    <source>
        <strain evidence="2 3">Koide BX008</strain>
    </source>
</reference>
<dbReference type="HOGENOM" id="CLU_1547148_0_0_1"/>
<accession>A0A0C2WFH1</accession>
<proteinExistence type="predicted"/>
<sequence>MTPGEKDRAVFYSEPMYIRHDGVVQTGNMLRKDNRHMKTRMTYASITREGRFTPYIPEEKQNKPKKARKLAQQQEEGRPHFFHELPPRPASPNTPIEGPSRVPLEQTLPICLHNAANTYRSNVIPSDTAPHMKPSTERFLADMALSPKTPPLVESPLFAERGTLMDAALALLE</sequence>
<protein>
    <submittedName>
        <fullName evidence="2">Uncharacterized protein</fullName>
    </submittedName>
</protein>
<dbReference type="InParanoid" id="A0A0C2WFH1"/>
<feature type="region of interest" description="Disordered" evidence="1">
    <location>
        <begin position="56"/>
        <end position="102"/>
    </location>
</feature>
<dbReference type="EMBL" id="KN818528">
    <property type="protein sequence ID" value="KIL55351.1"/>
    <property type="molecule type" value="Genomic_DNA"/>
</dbReference>